<keyword evidence="7 8" id="KW-0998">Cell outer membrane</keyword>
<dbReference type="GO" id="GO:0009279">
    <property type="term" value="C:cell outer membrane"/>
    <property type="evidence" value="ECO:0007669"/>
    <property type="project" value="UniProtKB-SubCell"/>
</dbReference>
<comment type="subcellular location">
    <subcellularLocation>
        <location evidence="1 8">Cell outer membrane</location>
        <topology evidence="1 8">Multi-pass membrane protein</topology>
    </subcellularLocation>
</comment>
<keyword evidence="6 8" id="KW-0472">Membrane</keyword>
<dbReference type="InterPro" id="IPR037066">
    <property type="entry name" value="Plug_dom_sf"/>
</dbReference>
<dbReference type="EMBL" id="AGZP01000011">
    <property type="protein sequence ID" value="EKN12466.1"/>
    <property type="molecule type" value="Genomic_DNA"/>
</dbReference>
<feature type="domain" description="TonB-dependent receptor-like beta-barrel" evidence="10">
    <location>
        <begin position="327"/>
        <end position="891"/>
    </location>
</feature>
<evidence type="ECO:0000256" key="2">
    <source>
        <dbReference type="ARBA" id="ARBA00022448"/>
    </source>
</evidence>
<dbReference type="InterPro" id="IPR012910">
    <property type="entry name" value="Plug_dom"/>
</dbReference>
<evidence type="ECO:0000256" key="5">
    <source>
        <dbReference type="ARBA" id="ARBA00023077"/>
    </source>
</evidence>
<evidence type="ECO:0000313" key="13">
    <source>
        <dbReference type="Proteomes" id="UP000001218"/>
    </source>
</evidence>
<comment type="caution">
    <text evidence="12">The sequence shown here is derived from an EMBL/GenBank/DDBJ whole genome shotgun (WGS) entry which is preliminary data.</text>
</comment>
<evidence type="ECO:0000256" key="7">
    <source>
        <dbReference type="ARBA" id="ARBA00023237"/>
    </source>
</evidence>
<dbReference type="NCBIfam" id="TIGR04057">
    <property type="entry name" value="SusC_RagA_signa"/>
    <property type="match status" value="1"/>
</dbReference>
<dbReference type="InterPro" id="IPR023996">
    <property type="entry name" value="TonB-dep_OMP_SusC/RagA"/>
</dbReference>
<keyword evidence="4 8" id="KW-0812">Transmembrane</keyword>
<dbReference type="Pfam" id="PF07715">
    <property type="entry name" value="Plug"/>
    <property type="match status" value="1"/>
</dbReference>
<comment type="similarity">
    <text evidence="8 9">Belongs to the TonB-dependent receptor family.</text>
</comment>
<dbReference type="InterPro" id="IPR000531">
    <property type="entry name" value="Beta-barrel_TonB"/>
</dbReference>
<dbReference type="PROSITE" id="PS52016">
    <property type="entry name" value="TONB_DEPENDENT_REC_3"/>
    <property type="match status" value="1"/>
</dbReference>
<evidence type="ECO:0000256" key="9">
    <source>
        <dbReference type="RuleBase" id="RU003357"/>
    </source>
</evidence>
<dbReference type="AlphaFoldDB" id="K5ZLT4"/>
<evidence type="ECO:0000256" key="4">
    <source>
        <dbReference type="ARBA" id="ARBA00022692"/>
    </source>
</evidence>
<keyword evidence="2 8" id="KW-0813">Transport</keyword>
<sequence length="928" mass="104119">MKEDSEALDEVIVVGYGTQKKANLTGSVEAVKGQELTKRPVMSTSLALQGLASGVTVTSNSGQPGKEGEAIRIRGIGTMNNNDPLVLVDGVASSLNAVNPNDIESISILKDAASSSIYGSRASNGVILITTKRAKTNDFAINFSANVGLQTPVDLPKFLGAIDYLELYDLASANDNRNDDGTPGGVVYGADYINNYKANMATDPYRYPNTDWAKVTYKTPAVQQSYNLSMSGGTDKLKAFVSMNVQDQEGIFPDTKMDRYSLRVNTDYKFSEKFSAGIDFSGRYSNVEEPYGADFAMGEVRRTAPIYGTVNEFGQLAYAKLGTNTYATSRKEFAGYAKDRYHEGLVNFKASYKPFDFLSFDLSYAPKFNWKTTKKHQKMIDYYDADGNKVHTYPMKQTLDLIKEYTLNQDVKFLINFQKSFGMHNLTALAGFQQITNYWENEKAYREGSKFSYDQLNAFPVLNQRGEGEANEWALQSYFGRVNYDFNGKYLLEANVRYDGSSRFASGHKWGVFPSFSAGWRFSEESFMDNIDWLDNAKLRGSWGTLGNQEGLGSNYPFSMDINLNQQVVFNQLVAEGYAANDYAMRDITWETTEMADIGLDLGFFNNRLNVVFDYYIKTTRDILMSMDIPAVMGYGNQPKQNAGKVRNKGWDLNVTWNDQIGDFYYRVAASLSDVKNEVIDMKGIVKNFDNIFTNREGYPLNSLWGLQADGLFPTFADARNYGITQYGKLQGGDVKYIDQPTIDTDGDGVPDAGDGVITGDDYVVMGNTIPRYTYSLDLAMQYKGFDLGLFFQGVGKRDSYIRDDLAWAFNNAGNVQEWQKEGMWQEGMTDAAYPRMFIASANNIKPSTYWKQNGAYLRLKNIQLGYTLPQSLLGDFFIKGARFYVSCQNLLTFDHMISGYDPEQKENGARNTMPLVKTYSFGFNLNF</sequence>
<dbReference type="InterPro" id="IPR036942">
    <property type="entry name" value="Beta-barrel_TonB_sf"/>
</dbReference>
<evidence type="ECO:0000259" key="11">
    <source>
        <dbReference type="Pfam" id="PF07715"/>
    </source>
</evidence>
<evidence type="ECO:0000259" key="10">
    <source>
        <dbReference type="Pfam" id="PF00593"/>
    </source>
</evidence>
<dbReference type="Gene3D" id="2.40.170.20">
    <property type="entry name" value="TonB-dependent receptor, beta-barrel domain"/>
    <property type="match status" value="1"/>
</dbReference>
<organism evidence="12 13">
    <name type="scientific">Parabacteroides johnsonii CL02T12C29</name>
    <dbReference type="NCBI Taxonomy" id="999419"/>
    <lineage>
        <taxon>Bacteria</taxon>
        <taxon>Pseudomonadati</taxon>
        <taxon>Bacteroidota</taxon>
        <taxon>Bacteroidia</taxon>
        <taxon>Bacteroidales</taxon>
        <taxon>Tannerellaceae</taxon>
        <taxon>Parabacteroides</taxon>
    </lineage>
</organism>
<name>K5ZLT4_9BACT</name>
<reference evidence="12 13" key="1">
    <citation type="submission" date="2012-02" db="EMBL/GenBank/DDBJ databases">
        <title>The Genome Sequence of Parabacteroides johnsonii CL02T12C29.</title>
        <authorList>
            <consortium name="The Broad Institute Genome Sequencing Platform"/>
            <person name="Earl A."/>
            <person name="Ward D."/>
            <person name="Feldgarden M."/>
            <person name="Gevers D."/>
            <person name="Zitomersky N.L."/>
            <person name="Coyne M.J."/>
            <person name="Comstock L.E."/>
            <person name="Young S.K."/>
            <person name="Zeng Q."/>
            <person name="Gargeya S."/>
            <person name="Fitzgerald M."/>
            <person name="Haas B."/>
            <person name="Abouelleil A."/>
            <person name="Alvarado L."/>
            <person name="Arachchi H.M."/>
            <person name="Berlin A."/>
            <person name="Chapman S.B."/>
            <person name="Gearin G."/>
            <person name="Goldberg J."/>
            <person name="Griggs A."/>
            <person name="Gujja S."/>
            <person name="Hansen M."/>
            <person name="Heiman D."/>
            <person name="Howarth C."/>
            <person name="Larimer J."/>
            <person name="Lui A."/>
            <person name="MacDonald P.J.P."/>
            <person name="McCowen C."/>
            <person name="Montmayeur A."/>
            <person name="Murphy C."/>
            <person name="Neiman D."/>
            <person name="Pearson M."/>
            <person name="Priest M."/>
            <person name="Roberts A."/>
            <person name="Saif S."/>
            <person name="Shea T."/>
            <person name="Sisk P."/>
            <person name="Stolte C."/>
            <person name="Sykes S."/>
            <person name="Wortman J."/>
            <person name="Nusbaum C."/>
            <person name="Birren B."/>
        </authorList>
    </citation>
    <scope>NUCLEOTIDE SEQUENCE [LARGE SCALE GENOMIC DNA]</scope>
    <source>
        <strain evidence="12 13">CL02T12C29</strain>
    </source>
</reference>
<dbReference type="Pfam" id="PF00593">
    <property type="entry name" value="TonB_dep_Rec_b-barrel"/>
    <property type="match status" value="1"/>
</dbReference>
<evidence type="ECO:0000256" key="3">
    <source>
        <dbReference type="ARBA" id="ARBA00022452"/>
    </source>
</evidence>
<keyword evidence="3 8" id="KW-1134">Transmembrane beta strand</keyword>
<dbReference type="eggNOG" id="COG4771">
    <property type="taxonomic scope" value="Bacteria"/>
</dbReference>
<dbReference type="SUPFAM" id="SSF56935">
    <property type="entry name" value="Porins"/>
    <property type="match status" value="1"/>
</dbReference>
<keyword evidence="5 9" id="KW-0798">TonB box</keyword>
<evidence type="ECO:0000256" key="8">
    <source>
        <dbReference type="PROSITE-ProRule" id="PRU01360"/>
    </source>
</evidence>
<accession>K5ZLT4</accession>
<proteinExistence type="inferred from homology"/>
<evidence type="ECO:0000256" key="6">
    <source>
        <dbReference type="ARBA" id="ARBA00023136"/>
    </source>
</evidence>
<dbReference type="Gene3D" id="2.170.130.10">
    <property type="entry name" value="TonB-dependent receptor, plug domain"/>
    <property type="match status" value="1"/>
</dbReference>
<protein>
    <submittedName>
        <fullName evidence="12">SusC/RagA family TonB-linked outer membrane protein</fullName>
    </submittedName>
</protein>
<feature type="domain" description="TonB-dependent receptor plug" evidence="11">
    <location>
        <begin position="21"/>
        <end position="126"/>
    </location>
</feature>
<dbReference type="InterPro" id="IPR023997">
    <property type="entry name" value="TonB-dep_OMP_SusC/RagA_CS"/>
</dbReference>
<evidence type="ECO:0000256" key="1">
    <source>
        <dbReference type="ARBA" id="ARBA00004571"/>
    </source>
</evidence>
<dbReference type="PATRIC" id="fig|999419.3.peg.1269"/>
<dbReference type="InterPro" id="IPR039426">
    <property type="entry name" value="TonB-dep_rcpt-like"/>
</dbReference>
<dbReference type="Proteomes" id="UP000001218">
    <property type="component" value="Unassembled WGS sequence"/>
</dbReference>
<dbReference type="HOGENOM" id="CLU_004317_1_1_10"/>
<gene>
    <name evidence="12" type="ORF">HMPREF1077_01242</name>
</gene>
<evidence type="ECO:0000313" key="12">
    <source>
        <dbReference type="EMBL" id="EKN12466.1"/>
    </source>
</evidence>
<dbReference type="NCBIfam" id="TIGR04056">
    <property type="entry name" value="OMP_RagA_SusC"/>
    <property type="match status" value="1"/>
</dbReference>
<dbReference type="FunFam" id="2.170.130.10:FF:000003">
    <property type="entry name" value="SusC/RagA family TonB-linked outer membrane protein"/>
    <property type="match status" value="1"/>
</dbReference>